<keyword evidence="2" id="KW-0966">Cell projection</keyword>
<organism evidence="2 3">
    <name type="scientific">Paraferrimonas sedimenticola</name>
    <dbReference type="NCBI Taxonomy" id="375674"/>
    <lineage>
        <taxon>Bacteria</taxon>
        <taxon>Pseudomonadati</taxon>
        <taxon>Pseudomonadota</taxon>
        <taxon>Gammaproteobacteria</taxon>
        <taxon>Alteromonadales</taxon>
        <taxon>Ferrimonadaceae</taxon>
        <taxon>Paraferrimonas</taxon>
    </lineage>
</organism>
<dbReference type="InterPro" id="IPR005186">
    <property type="entry name" value="FlaG"/>
</dbReference>
<keyword evidence="3" id="KW-1185">Reference proteome</keyword>
<dbReference type="PANTHER" id="PTHR37166:SF1">
    <property type="entry name" value="PROTEIN FLAG"/>
    <property type="match status" value="1"/>
</dbReference>
<dbReference type="EMBL" id="BSNC01000001">
    <property type="protein sequence ID" value="GLP94982.1"/>
    <property type="molecule type" value="Genomic_DNA"/>
</dbReference>
<comment type="caution">
    <text evidence="2">The sequence shown here is derived from an EMBL/GenBank/DDBJ whole genome shotgun (WGS) entry which is preliminary data.</text>
</comment>
<evidence type="ECO:0000313" key="3">
    <source>
        <dbReference type="Proteomes" id="UP001161422"/>
    </source>
</evidence>
<dbReference type="RefSeq" id="WP_095505979.1">
    <property type="nucleotide sequence ID" value="NZ_BSNC01000001.1"/>
</dbReference>
<dbReference type="Gene3D" id="3.30.160.170">
    <property type="entry name" value="FlaG-like"/>
    <property type="match status" value="1"/>
</dbReference>
<dbReference type="Proteomes" id="UP001161422">
    <property type="component" value="Unassembled WGS sequence"/>
</dbReference>
<dbReference type="AlphaFoldDB" id="A0AA37RU43"/>
<proteinExistence type="predicted"/>
<reference evidence="2" key="2">
    <citation type="submission" date="2023-01" db="EMBL/GenBank/DDBJ databases">
        <title>Draft genome sequence of Paraferrimonas sedimenticola strain NBRC 101628.</title>
        <authorList>
            <person name="Sun Q."/>
            <person name="Mori K."/>
        </authorList>
    </citation>
    <scope>NUCLEOTIDE SEQUENCE</scope>
    <source>
        <strain evidence="2">NBRC 101628</strain>
    </source>
</reference>
<keyword evidence="2" id="KW-0282">Flagellum</keyword>
<protein>
    <submittedName>
        <fullName evidence="2">Flagella locus protein FlaG</fullName>
    </submittedName>
</protein>
<keyword evidence="2" id="KW-0969">Cilium</keyword>
<evidence type="ECO:0000313" key="2">
    <source>
        <dbReference type="EMBL" id="GLP94982.1"/>
    </source>
</evidence>
<evidence type="ECO:0000256" key="1">
    <source>
        <dbReference type="SAM" id="MobiDB-lite"/>
    </source>
</evidence>
<sequence>MEINQAAAASSNASLLTKPNLEAQAAQAKQQELPEQASVSSVEANQAKSGAESREQVDLEQIVHEMAEFVEMIQKGLSFGIHEASGKQTIAVIDTDTGEVIRHIPSIEALELAQKLADAQGLLLNDEA</sequence>
<feature type="region of interest" description="Disordered" evidence="1">
    <location>
        <begin position="22"/>
        <end position="56"/>
    </location>
</feature>
<gene>
    <name evidence="2" type="primary">flaG</name>
    <name evidence="2" type="ORF">GCM10007895_02880</name>
</gene>
<dbReference type="InterPro" id="IPR035924">
    <property type="entry name" value="FlaG-like_sf"/>
</dbReference>
<feature type="compositionally biased region" description="Low complexity" evidence="1">
    <location>
        <begin position="22"/>
        <end position="37"/>
    </location>
</feature>
<dbReference type="Pfam" id="PF03646">
    <property type="entry name" value="FlaG"/>
    <property type="match status" value="1"/>
</dbReference>
<dbReference type="PANTHER" id="PTHR37166">
    <property type="entry name" value="PROTEIN FLAG"/>
    <property type="match status" value="1"/>
</dbReference>
<reference evidence="2" key="1">
    <citation type="journal article" date="2014" name="Int. J. Syst. Evol. Microbiol.">
        <title>Complete genome sequence of Corynebacterium casei LMG S-19264T (=DSM 44701T), isolated from a smear-ripened cheese.</title>
        <authorList>
            <consortium name="US DOE Joint Genome Institute (JGI-PGF)"/>
            <person name="Walter F."/>
            <person name="Albersmeier A."/>
            <person name="Kalinowski J."/>
            <person name="Ruckert C."/>
        </authorList>
    </citation>
    <scope>NUCLEOTIDE SEQUENCE</scope>
    <source>
        <strain evidence="2">NBRC 101628</strain>
    </source>
</reference>
<accession>A0AA37RU43</accession>
<feature type="compositionally biased region" description="Polar residues" evidence="1">
    <location>
        <begin position="38"/>
        <end position="48"/>
    </location>
</feature>
<name>A0AA37RU43_9GAMM</name>
<dbReference type="SUPFAM" id="SSF160214">
    <property type="entry name" value="FlaG-like"/>
    <property type="match status" value="1"/>
</dbReference>